<feature type="compositionally biased region" description="Basic and acidic residues" evidence="1">
    <location>
        <begin position="1"/>
        <end position="17"/>
    </location>
</feature>
<organism evidence="2 3">
    <name type="scientific">Stylosanthes scabra</name>
    <dbReference type="NCBI Taxonomy" id="79078"/>
    <lineage>
        <taxon>Eukaryota</taxon>
        <taxon>Viridiplantae</taxon>
        <taxon>Streptophyta</taxon>
        <taxon>Embryophyta</taxon>
        <taxon>Tracheophyta</taxon>
        <taxon>Spermatophyta</taxon>
        <taxon>Magnoliopsida</taxon>
        <taxon>eudicotyledons</taxon>
        <taxon>Gunneridae</taxon>
        <taxon>Pentapetalae</taxon>
        <taxon>rosids</taxon>
        <taxon>fabids</taxon>
        <taxon>Fabales</taxon>
        <taxon>Fabaceae</taxon>
        <taxon>Papilionoideae</taxon>
        <taxon>50 kb inversion clade</taxon>
        <taxon>dalbergioids sensu lato</taxon>
        <taxon>Dalbergieae</taxon>
        <taxon>Pterocarpus clade</taxon>
        <taxon>Stylosanthes</taxon>
    </lineage>
</organism>
<dbReference type="EMBL" id="JASCZI010094098">
    <property type="protein sequence ID" value="MED6153623.1"/>
    <property type="molecule type" value="Genomic_DNA"/>
</dbReference>
<evidence type="ECO:0000313" key="3">
    <source>
        <dbReference type="Proteomes" id="UP001341840"/>
    </source>
</evidence>
<protein>
    <submittedName>
        <fullName evidence="2">Uncharacterized protein</fullName>
    </submittedName>
</protein>
<name>A0ABU6U031_9FABA</name>
<accession>A0ABU6U031</accession>
<proteinExistence type="predicted"/>
<gene>
    <name evidence="2" type="ORF">PIB30_103923</name>
</gene>
<feature type="region of interest" description="Disordered" evidence="1">
    <location>
        <begin position="126"/>
        <end position="152"/>
    </location>
</feature>
<sequence length="174" mass="18851">MSQRDEGGGGDGAERVRRAQFRQPGERRQRVRARGRGQGGVGVTGAAELHAKGDAGYVPPADDQVGGGLVSPYRLYPDFASPGTMERQLGWEVCYSDLAAIWAQDYGEGTSSHHVVGTPDFHVDLNEPASGYHDDPPVQDPPVQERLEDEDEVSLVRCGRRVPRRRGCGTGGHM</sequence>
<comment type="caution">
    <text evidence="2">The sequence shown here is derived from an EMBL/GenBank/DDBJ whole genome shotgun (WGS) entry which is preliminary data.</text>
</comment>
<reference evidence="2 3" key="1">
    <citation type="journal article" date="2023" name="Plants (Basel)">
        <title>Bridging the Gap: Combining Genomics and Transcriptomics Approaches to Understand Stylosanthes scabra, an Orphan Legume from the Brazilian Caatinga.</title>
        <authorList>
            <person name="Ferreira-Neto J.R.C."/>
            <person name="da Silva M.D."/>
            <person name="Binneck E."/>
            <person name="de Melo N.F."/>
            <person name="da Silva R.H."/>
            <person name="de Melo A.L.T.M."/>
            <person name="Pandolfi V."/>
            <person name="Bustamante F.O."/>
            <person name="Brasileiro-Vidal A.C."/>
            <person name="Benko-Iseppon A.M."/>
        </authorList>
    </citation>
    <scope>NUCLEOTIDE SEQUENCE [LARGE SCALE GENOMIC DNA]</scope>
    <source>
        <tissue evidence="2">Leaves</tissue>
    </source>
</reference>
<keyword evidence="3" id="KW-1185">Reference proteome</keyword>
<evidence type="ECO:0000313" key="2">
    <source>
        <dbReference type="EMBL" id="MED6153623.1"/>
    </source>
</evidence>
<evidence type="ECO:0000256" key="1">
    <source>
        <dbReference type="SAM" id="MobiDB-lite"/>
    </source>
</evidence>
<feature type="region of interest" description="Disordered" evidence="1">
    <location>
        <begin position="1"/>
        <end position="47"/>
    </location>
</feature>
<dbReference type="Proteomes" id="UP001341840">
    <property type="component" value="Unassembled WGS sequence"/>
</dbReference>